<protein>
    <submittedName>
        <fullName evidence="1">Uncharacterized protein</fullName>
    </submittedName>
</protein>
<reference evidence="1" key="2">
    <citation type="journal article" date="2015" name="Fish Shellfish Immunol.">
        <title>Early steps in the European eel (Anguilla anguilla)-Vibrio vulnificus interaction in the gills: Role of the RtxA13 toxin.</title>
        <authorList>
            <person name="Callol A."/>
            <person name="Pajuelo D."/>
            <person name="Ebbesson L."/>
            <person name="Teles M."/>
            <person name="MacKenzie S."/>
            <person name="Amaro C."/>
        </authorList>
    </citation>
    <scope>NUCLEOTIDE SEQUENCE</scope>
</reference>
<evidence type="ECO:0000313" key="1">
    <source>
        <dbReference type="EMBL" id="JAH58939.1"/>
    </source>
</evidence>
<organism evidence="1">
    <name type="scientific">Anguilla anguilla</name>
    <name type="common">European freshwater eel</name>
    <name type="synonym">Muraena anguilla</name>
    <dbReference type="NCBI Taxonomy" id="7936"/>
    <lineage>
        <taxon>Eukaryota</taxon>
        <taxon>Metazoa</taxon>
        <taxon>Chordata</taxon>
        <taxon>Craniata</taxon>
        <taxon>Vertebrata</taxon>
        <taxon>Euteleostomi</taxon>
        <taxon>Actinopterygii</taxon>
        <taxon>Neopterygii</taxon>
        <taxon>Teleostei</taxon>
        <taxon>Anguilliformes</taxon>
        <taxon>Anguillidae</taxon>
        <taxon>Anguilla</taxon>
    </lineage>
</organism>
<dbReference type="AlphaFoldDB" id="A0A0E9TZ49"/>
<name>A0A0E9TZ49_ANGAN</name>
<proteinExistence type="predicted"/>
<dbReference type="EMBL" id="GBXM01049638">
    <property type="protein sequence ID" value="JAH58939.1"/>
    <property type="molecule type" value="Transcribed_RNA"/>
</dbReference>
<reference evidence="1" key="1">
    <citation type="submission" date="2014-11" db="EMBL/GenBank/DDBJ databases">
        <authorList>
            <person name="Amaro Gonzalez C."/>
        </authorList>
    </citation>
    <scope>NUCLEOTIDE SEQUENCE</scope>
</reference>
<accession>A0A0E9TZ49</accession>
<sequence length="26" mass="3064">MRSAPPLLQKLRIKTDKFQSVFLCNE</sequence>